<evidence type="ECO:0000256" key="1">
    <source>
        <dbReference type="SAM" id="Phobius"/>
    </source>
</evidence>
<keyword evidence="1" id="KW-0472">Membrane</keyword>
<dbReference type="Proteomes" id="UP000237347">
    <property type="component" value="Unassembled WGS sequence"/>
</dbReference>
<keyword evidence="1" id="KW-0812">Transmembrane</keyword>
<feature type="transmembrane region" description="Helical" evidence="1">
    <location>
        <begin position="76"/>
        <end position="95"/>
    </location>
</feature>
<evidence type="ECO:0008006" key="4">
    <source>
        <dbReference type="Google" id="ProtNLM"/>
    </source>
</evidence>
<evidence type="ECO:0000313" key="3">
    <source>
        <dbReference type="Proteomes" id="UP000237347"/>
    </source>
</evidence>
<sequence>MQEPGEKMEKKLIYAREGEKLYAPISTIKRNEGRVLDLAKLMASVVPEPPPPAPAGNIGSLPQGKSGKMRFDVKRGLLPVFLILTILFVASSLVFTGDKMEKLTYARESQKLSRVVIVKQRSSPPIRFAKLAKRMNF</sequence>
<dbReference type="EMBL" id="PKMF04001026">
    <property type="protein sequence ID" value="KAK7815177.1"/>
    <property type="molecule type" value="Genomic_DNA"/>
</dbReference>
<organism evidence="2 3">
    <name type="scientific">Quercus suber</name>
    <name type="common">Cork oak</name>
    <dbReference type="NCBI Taxonomy" id="58331"/>
    <lineage>
        <taxon>Eukaryota</taxon>
        <taxon>Viridiplantae</taxon>
        <taxon>Streptophyta</taxon>
        <taxon>Embryophyta</taxon>
        <taxon>Tracheophyta</taxon>
        <taxon>Spermatophyta</taxon>
        <taxon>Magnoliopsida</taxon>
        <taxon>eudicotyledons</taxon>
        <taxon>Gunneridae</taxon>
        <taxon>Pentapetalae</taxon>
        <taxon>rosids</taxon>
        <taxon>fabids</taxon>
        <taxon>Fagales</taxon>
        <taxon>Fagaceae</taxon>
        <taxon>Quercus</taxon>
    </lineage>
</organism>
<comment type="caution">
    <text evidence="2">The sequence shown here is derived from an EMBL/GenBank/DDBJ whole genome shotgun (WGS) entry which is preliminary data.</text>
</comment>
<evidence type="ECO:0000313" key="2">
    <source>
        <dbReference type="EMBL" id="KAK7815177.1"/>
    </source>
</evidence>
<name>A0AAW0ILL2_QUESU</name>
<dbReference type="AlphaFoldDB" id="A0AAW0ILL2"/>
<gene>
    <name evidence="2" type="ORF">CFP56_001898</name>
</gene>
<keyword evidence="3" id="KW-1185">Reference proteome</keyword>
<reference evidence="2 3" key="1">
    <citation type="journal article" date="2018" name="Sci. Data">
        <title>The draft genome sequence of cork oak.</title>
        <authorList>
            <person name="Ramos A.M."/>
            <person name="Usie A."/>
            <person name="Barbosa P."/>
            <person name="Barros P.M."/>
            <person name="Capote T."/>
            <person name="Chaves I."/>
            <person name="Simoes F."/>
            <person name="Abreu I."/>
            <person name="Carrasquinho I."/>
            <person name="Faro C."/>
            <person name="Guimaraes J.B."/>
            <person name="Mendonca D."/>
            <person name="Nobrega F."/>
            <person name="Rodrigues L."/>
            <person name="Saibo N.J.M."/>
            <person name="Varela M.C."/>
            <person name="Egas C."/>
            <person name="Matos J."/>
            <person name="Miguel C.M."/>
            <person name="Oliveira M.M."/>
            <person name="Ricardo C.P."/>
            <person name="Goncalves S."/>
        </authorList>
    </citation>
    <scope>NUCLEOTIDE SEQUENCE [LARGE SCALE GENOMIC DNA]</scope>
    <source>
        <strain evidence="3">cv. HL8</strain>
    </source>
</reference>
<accession>A0AAW0ILL2</accession>
<protein>
    <recommendedName>
        <fullName evidence="4">RsgI N-terminal anti-sigma domain-containing protein</fullName>
    </recommendedName>
</protein>
<keyword evidence="1" id="KW-1133">Transmembrane helix</keyword>
<proteinExistence type="predicted"/>